<dbReference type="SUPFAM" id="SSF46785">
    <property type="entry name" value="Winged helix' DNA-binding domain"/>
    <property type="match status" value="1"/>
</dbReference>
<dbReference type="Gene3D" id="3.30.70.920">
    <property type="match status" value="1"/>
</dbReference>
<dbReference type="FunFam" id="1.10.10.10:FF:000186">
    <property type="entry name" value="AsnC family transcriptional regulator"/>
    <property type="match status" value="1"/>
</dbReference>
<dbReference type="SMART" id="SM00344">
    <property type="entry name" value="HTH_ASNC"/>
    <property type="match status" value="1"/>
</dbReference>
<dbReference type="GO" id="GO:0043565">
    <property type="term" value="F:sequence-specific DNA binding"/>
    <property type="evidence" value="ECO:0007669"/>
    <property type="project" value="InterPro"/>
</dbReference>
<evidence type="ECO:0000256" key="4">
    <source>
        <dbReference type="ARBA" id="ARBA00023163"/>
    </source>
</evidence>
<dbReference type="Pfam" id="PF13412">
    <property type="entry name" value="HTH_24"/>
    <property type="match status" value="1"/>
</dbReference>
<dbReference type="InterPro" id="IPR019887">
    <property type="entry name" value="Tscrpt_reg_AsnC/Lrp_C"/>
</dbReference>
<dbReference type="SUPFAM" id="SSF54909">
    <property type="entry name" value="Dimeric alpha+beta barrel"/>
    <property type="match status" value="1"/>
</dbReference>
<keyword evidence="7" id="KW-1185">Reference proteome</keyword>
<dbReference type="PANTHER" id="PTHR30154:SF0">
    <property type="entry name" value="LEUCINE-RESPONSIVE REGULATORY PROTEIN"/>
    <property type="match status" value="1"/>
</dbReference>
<dbReference type="PRINTS" id="PR00033">
    <property type="entry name" value="HTHASNC"/>
</dbReference>
<organism evidence="6 7">
    <name type="scientific">Maritimibacter fusiformis</name>
    <dbReference type="NCBI Taxonomy" id="2603819"/>
    <lineage>
        <taxon>Bacteria</taxon>
        <taxon>Pseudomonadati</taxon>
        <taxon>Pseudomonadota</taxon>
        <taxon>Alphaproteobacteria</taxon>
        <taxon>Rhodobacterales</taxon>
        <taxon>Roseobacteraceae</taxon>
        <taxon>Maritimibacter</taxon>
    </lineage>
</organism>
<dbReference type="AlphaFoldDB" id="A0A5D0RNY3"/>
<feature type="domain" description="HTH asnC-type" evidence="5">
    <location>
        <begin position="9"/>
        <end position="70"/>
    </location>
</feature>
<accession>A0A5D0RNY3</accession>
<evidence type="ECO:0000256" key="3">
    <source>
        <dbReference type="ARBA" id="ARBA00023159"/>
    </source>
</evidence>
<dbReference type="PROSITE" id="PS50956">
    <property type="entry name" value="HTH_ASNC_2"/>
    <property type="match status" value="1"/>
</dbReference>
<dbReference type="InterPro" id="IPR036390">
    <property type="entry name" value="WH_DNA-bd_sf"/>
</dbReference>
<dbReference type="InterPro" id="IPR019888">
    <property type="entry name" value="Tscrpt_reg_AsnC-like"/>
</dbReference>
<dbReference type="InterPro" id="IPR036388">
    <property type="entry name" value="WH-like_DNA-bd_sf"/>
</dbReference>
<dbReference type="Proteomes" id="UP000322080">
    <property type="component" value="Unassembled WGS sequence"/>
</dbReference>
<proteinExistence type="predicted"/>
<dbReference type="Gene3D" id="1.10.10.10">
    <property type="entry name" value="Winged helix-like DNA-binding domain superfamily/Winged helix DNA-binding domain"/>
    <property type="match status" value="1"/>
</dbReference>
<gene>
    <name evidence="6" type="ORF">FVF75_06410</name>
</gene>
<dbReference type="RefSeq" id="WP_148377112.1">
    <property type="nucleotide sequence ID" value="NZ_VSIY01000004.1"/>
</dbReference>
<name>A0A5D0RNY3_9RHOB</name>
<keyword evidence="3" id="KW-0010">Activator</keyword>
<evidence type="ECO:0000313" key="7">
    <source>
        <dbReference type="Proteomes" id="UP000322080"/>
    </source>
</evidence>
<reference evidence="6 7" key="1">
    <citation type="submission" date="2019-08" db="EMBL/GenBank/DDBJ databases">
        <title>Identification of a novel species of the genus Boseongicola.</title>
        <authorList>
            <person name="Zhang X.-Q."/>
        </authorList>
    </citation>
    <scope>NUCLEOTIDE SEQUENCE [LARGE SCALE GENOMIC DNA]</scope>
    <source>
        <strain evidence="6 7">HY14</strain>
    </source>
</reference>
<keyword evidence="2" id="KW-0238">DNA-binding</keyword>
<evidence type="ECO:0000256" key="2">
    <source>
        <dbReference type="ARBA" id="ARBA00023125"/>
    </source>
</evidence>
<dbReference type="InterPro" id="IPR019885">
    <property type="entry name" value="Tscrpt_reg_HTH_AsnC-type_CS"/>
</dbReference>
<dbReference type="InterPro" id="IPR011008">
    <property type="entry name" value="Dimeric_a/b-barrel"/>
</dbReference>
<evidence type="ECO:0000313" key="6">
    <source>
        <dbReference type="EMBL" id="TYB82348.1"/>
    </source>
</evidence>
<evidence type="ECO:0000256" key="1">
    <source>
        <dbReference type="ARBA" id="ARBA00023015"/>
    </source>
</evidence>
<keyword evidence="4" id="KW-0804">Transcription</keyword>
<evidence type="ECO:0000259" key="5">
    <source>
        <dbReference type="PROSITE" id="PS50956"/>
    </source>
</evidence>
<keyword evidence="1" id="KW-0805">Transcription regulation</keyword>
<dbReference type="InterPro" id="IPR000485">
    <property type="entry name" value="AsnC-type_HTH_dom"/>
</dbReference>
<dbReference type="PROSITE" id="PS00519">
    <property type="entry name" value="HTH_ASNC_1"/>
    <property type="match status" value="1"/>
</dbReference>
<sequence length="158" mass="17453">MSDATVPSLDRIDRAILNELATNARISMVDLGRKVGLSKTPVAARVRRLEAEGVILGYRAELSARRLGLDHVAYLEVRLADTREAALTAFNAAIRKVPEVEECHMIAGGFDYLVKVRTRDIGDYRRVLGESISRLPHVAATSTFVSMQSVRDRGVSQF</sequence>
<dbReference type="Pfam" id="PF01037">
    <property type="entry name" value="AsnC_trans_reg"/>
    <property type="match status" value="1"/>
</dbReference>
<dbReference type="GO" id="GO:0005829">
    <property type="term" value="C:cytosol"/>
    <property type="evidence" value="ECO:0007669"/>
    <property type="project" value="TreeGrafter"/>
</dbReference>
<dbReference type="EMBL" id="VSIY01000004">
    <property type="protein sequence ID" value="TYB82348.1"/>
    <property type="molecule type" value="Genomic_DNA"/>
</dbReference>
<dbReference type="PANTHER" id="PTHR30154">
    <property type="entry name" value="LEUCINE-RESPONSIVE REGULATORY PROTEIN"/>
    <property type="match status" value="1"/>
</dbReference>
<dbReference type="GO" id="GO:0043200">
    <property type="term" value="P:response to amino acid"/>
    <property type="evidence" value="ECO:0007669"/>
    <property type="project" value="TreeGrafter"/>
</dbReference>
<comment type="caution">
    <text evidence="6">The sequence shown here is derived from an EMBL/GenBank/DDBJ whole genome shotgun (WGS) entry which is preliminary data.</text>
</comment>
<protein>
    <submittedName>
        <fullName evidence="6">AsnC family transcriptional regulator</fullName>
    </submittedName>
</protein>